<dbReference type="Proteomes" id="UP000054516">
    <property type="component" value="Unassembled WGS sequence"/>
</dbReference>
<gene>
    <name evidence="2" type="ORF">SAMD00023353_0300580</name>
</gene>
<proteinExistence type="predicted"/>
<evidence type="ECO:0000313" key="3">
    <source>
        <dbReference type="Proteomes" id="UP000054516"/>
    </source>
</evidence>
<feature type="compositionally biased region" description="Low complexity" evidence="1">
    <location>
        <begin position="814"/>
        <end position="855"/>
    </location>
</feature>
<feature type="region of interest" description="Disordered" evidence="1">
    <location>
        <begin position="682"/>
        <end position="707"/>
    </location>
</feature>
<dbReference type="AlphaFoldDB" id="A0A1S8A5E5"/>
<evidence type="ECO:0000313" key="2">
    <source>
        <dbReference type="EMBL" id="GAW25212.1"/>
    </source>
</evidence>
<feature type="region of interest" description="Disordered" evidence="1">
    <location>
        <begin position="795"/>
        <end position="860"/>
    </location>
</feature>
<accession>A0A1S8A5E5</accession>
<dbReference type="OrthoDB" id="27483at2759"/>
<dbReference type="OMA" id="MEHEYTE"/>
<name>A0A1S8A5E5_ROSNE</name>
<dbReference type="EMBL" id="DF977448">
    <property type="protein sequence ID" value="GAW25212.1"/>
    <property type="molecule type" value="Genomic_DNA"/>
</dbReference>
<organism evidence="2">
    <name type="scientific">Rosellinia necatrix</name>
    <name type="common">White root-rot fungus</name>
    <dbReference type="NCBI Taxonomy" id="77044"/>
    <lineage>
        <taxon>Eukaryota</taxon>
        <taxon>Fungi</taxon>
        <taxon>Dikarya</taxon>
        <taxon>Ascomycota</taxon>
        <taxon>Pezizomycotina</taxon>
        <taxon>Sordariomycetes</taxon>
        <taxon>Xylariomycetidae</taxon>
        <taxon>Xylariales</taxon>
        <taxon>Xylariaceae</taxon>
        <taxon>Rosellinia</taxon>
    </lineage>
</organism>
<reference evidence="2" key="1">
    <citation type="submission" date="2016-03" db="EMBL/GenBank/DDBJ databases">
        <title>Draft genome sequence of Rosellinia necatrix.</title>
        <authorList>
            <person name="Kanematsu S."/>
        </authorList>
    </citation>
    <scope>NUCLEOTIDE SEQUENCE [LARGE SCALE GENOMIC DNA]</scope>
    <source>
        <strain evidence="2">W97</strain>
    </source>
</reference>
<feature type="compositionally biased region" description="Low complexity" evidence="1">
    <location>
        <begin position="682"/>
        <end position="705"/>
    </location>
</feature>
<keyword evidence="3" id="KW-1185">Reference proteome</keyword>
<sequence length="874" mass="99290">MTVPSPKEPTRSMPWAGNKLLRDVIESWAEEKRAEYIVPFYYALDHKYTQEGISLTELKSRGRARIEHLIDSCHNLEFDIFLVTLEREDVDTTTRNGDHDDYDDGSNYCDRWLYEEEEDEDEDSYHKTAVQVESTLRAKTIYDLNGNQVLSSVAIDKKSILQDNPFGEHPDQEDRERRESRVTRWYTSSALAIVPSKAIIPFFTAPGSPLFKYRFDPGSCEPLNYLIDCYKFAESEWALETLLYLLPKMSEVDKLDWATSTVVVEKLYQVAIITCNGSKLLNCIIRCGFSLPFTVLGWLRRQFEMSIISFERLSRGLSHVVQIQKSLNSRYRAILAFHGDIDPNDKLLGLLRVTAINAVDNWGVDHSYKDGQALFDLGLYSCDDLEYMKSFIIPKLIATCSRSTSFMLGFIQRWEQCMRREQISIDEAKPIYENLVRATMSSSSIPSLTVEEVHVDKRARADPEYDELKVQVVSYEILHRFIVSLFRPEFEAQRDSFVRALTVQSKSLKPINYKNLWIPLLQDLLSACEKLKISLYDRSWQQLYQTVLKNFILKYVGEPLPQSNLVRKRVSCVCGYCRDMNKFLVDPTQRTIRIRADSNHLGYKLSCFHIDCRAIPERQDNSFVLLTKTDKGFDEEERLREGRKIDAAKHLWGFHQQKLSTILADKYETIMMMYMVESTTTSMPSANTTTTNATPTSPWASSSTPGPAPLSLMDADLTEEIMRLEDEMDHLVNGTASSAATPIKNNVTVREPAVASATPAQIISSVVVVPPSRSQSPQTTMPRARRTGLSTMGSAAALPETPRNRFSSSPLQPTWRGPSRSRTSGSFFTQSSGTTATRSVSNPSQPPSSSFSPHPVAGVKRKMIEVIDLTLDDD</sequence>
<evidence type="ECO:0000256" key="1">
    <source>
        <dbReference type="SAM" id="MobiDB-lite"/>
    </source>
</evidence>
<protein>
    <submittedName>
        <fullName evidence="2">Putative 2OG-Fe oxygenase superfamily protein</fullName>
    </submittedName>
</protein>